<organism evidence="8 9">
    <name type="scientific">Quadrisphaera granulorum</name>
    <dbReference type="NCBI Taxonomy" id="317664"/>
    <lineage>
        <taxon>Bacteria</taxon>
        <taxon>Bacillati</taxon>
        <taxon>Actinomycetota</taxon>
        <taxon>Actinomycetes</taxon>
        <taxon>Kineosporiales</taxon>
        <taxon>Kineosporiaceae</taxon>
        <taxon>Quadrisphaera</taxon>
    </lineage>
</organism>
<dbReference type="Pfam" id="PF00293">
    <property type="entry name" value="NUDIX"/>
    <property type="match status" value="1"/>
</dbReference>
<protein>
    <submittedName>
        <fullName evidence="8">NUDIX domain-containing protein</fullName>
    </submittedName>
</protein>
<dbReference type="PANTHER" id="PTHR12992:SF11">
    <property type="entry name" value="MITOCHONDRIAL COENZYME A DIPHOSPHATASE NUDT8"/>
    <property type="match status" value="1"/>
</dbReference>
<evidence type="ECO:0000259" key="7">
    <source>
        <dbReference type="PROSITE" id="PS51462"/>
    </source>
</evidence>
<proteinExistence type="predicted"/>
<keyword evidence="9" id="KW-1185">Reference proteome</keyword>
<name>A0A316A662_9ACTN</name>
<evidence type="ECO:0000313" key="8">
    <source>
        <dbReference type="EMBL" id="PWJ53351.1"/>
    </source>
</evidence>
<dbReference type="CDD" id="cd03426">
    <property type="entry name" value="NUDIX_CoAse_Nudt7"/>
    <property type="match status" value="1"/>
</dbReference>
<dbReference type="AlphaFoldDB" id="A0A316A662"/>
<sequence length="238" mass="24475">MTRPDWLERLAGSLPQVGEAVAEHLGERTRAARAEGVHLGARSGRRAAVLVLFGPGADGAGDVVLLERASGLRSHSGQIAFPGGGVENDDGGDPVRAALREAREEVRLDTAGVEVLGVAPALHVPPTGASVVPVLAWEPVPSSLAVGDPVEVARVLRVPLAVLTDPASRAVVRTRSGWTGPTFALEAPDGDDGGLVAWGFTAAVLDVLLRVAGLERPWDSSRALPMSAVTGGLPEGAR</sequence>
<keyword evidence="3" id="KW-0479">Metal-binding</keyword>
<dbReference type="InterPro" id="IPR045121">
    <property type="entry name" value="CoAse"/>
</dbReference>
<dbReference type="PROSITE" id="PS51462">
    <property type="entry name" value="NUDIX"/>
    <property type="match status" value="1"/>
</dbReference>
<comment type="caution">
    <text evidence="8">The sequence shown here is derived from an EMBL/GenBank/DDBJ whole genome shotgun (WGS) entry which is preliminary data.</text>
</comment>
<dbReference type="Gene3D" id="3.90.79.10">
    <property type="entry name" value="Nucleoside Triphosphate Pyrophosphohydrolase"/>
    <property type="match status" value="1"/>
</dbReference>
<dbReference type="InterPro" id="IPR015797">
    <property type="entry name" value="NUDIX_hydrolase-like_dom_sf"/>
</dbReference>
<dbReference type="GO" id="GO:0046872">
    <property type="term" value="F:metal ion binding"/>
    <property type="evidence" value="ECO:0007669"/>
    <property type="project" value="UniProtKB-KW"/>
</dbReference>
<dbReference type="GO" id="GO:0010945">
    <property type="term" value="F:coenzyme A diphosphatase activity"/>
    <property type="evidence" value="ECO:0007669"/>
    <property type="project" value="InterPro"/>
</dbReference>
<feature type="domain" description="Nudix hydrolase" evidence="7">
    <location>
        <begin position="43"/>
        <end position="187"/>
    </location>
</feature>
<evidence type="ECO:0000256" key="1">
    <source>
        <dbReference type="ARBA" id="ARBA00001936"/>
    </source>
</evidence>
<evidence type="ECO:0000256" key="5">
    <source>
        <dbReference type="ARBA" id="ARBA00022842"/>
    </source>
</evidence>
<evidence type="ECO:0000256" key="3">
    <source>
        <dbReference type="ARBA" id="ARBA00022723"/>
    </source>
</evidence>
<evidence type="ECO:0000256" key="2">
    <source>
        <dbReference type="ARBA" id="ARBA00001946"/>
    </source>
</evidence>
<evidence type="ECO:0000313" key="9">
    <source>
        <dbReference type="Proteomes" id="UP000245469"/>
    </source>
</evidence>
<dbReference type="RefSeq" id="WP_211319487.1">
    <property type="nucleotide sequence ID" value="NZ_QGDQ01000013.1"/>
</dbReference>
<dbReference type="PANTHER" id="PTHR12992">
    <property type="entry name" value="NUDIX HYDROLASE"/>
    <property type="match status" value="1"/>
</dbReference>
<accession>A0A316A662</accession>
<dbReference type="InterPro" id="IPR000086">
    <property type="entry name" value="NUDIX_hydrolase_dom"/>
</dbReference>
<evidence type="ECO:0000256" key="6">
    <source>
        <dbReference type="ARBA" id="ARBA00023211"/>
    </source>
</evidence>
<keyword evidence="6" id="KW-0464">Manganese</keyword>
<gene>
    <name evidence="8" type="ORF">BXY45_113110</name>
</gene>
<reference evidence="8 9" key="1">
    <citation type="submission" date="2018-03" db="EMBL/GenBank/DDBJ databases">
        <title>Genomic Encyclopedia of Archaeal and Bacterial Type Strains, Phase II (KMG-II): from individual species to whole genera.</title>
        <authorList>
            <person name="Goeker M."/>
        </authorList>
    </citation>
    <scope>NUCLEOTIDE SEQUENCE [LARGE SCALE GENOMIC DNA]</scope>
    <source>
        <strain evidence="8 9">DSM 44889</strain>
    </source>
</reference>
<dbReference type="Proteomes" id="UP000245469">
    <property type="component" value="Unassembled WGS sequence"/>
</dbReference>
<keyword evidence="4" id="KW-0378">Hydrolase</keyword>
<keyword evidence="5" id="KW-0460">Magnesium</keyword>
<dbReference type="SUPFAM" id="SSF55811">
    <property type="entry name" value="Nudix"/>
    <property type="match status" value="1"/>
</dbReference>
<evidence type="ECO:0000256" key="4">
    <source>
        <dbReference type="ARBA" id="ARBA00022801"/>
    </source>
</evidence>
<comment type="cofactor">
    <cofactor evidence="1">
        <name>Mn(2+)</name>
        <dbReference type="ChEBI" id="CHEBI:29035"/>
    </cofactor>
</comment>
<comment type="cofactor">
    <cofactor evidence="2">
        <name>Mg(2+)</name>
        <dbReference type="ChEBI" id="CHEBI:18420"/>
    </cofactor>
</comment>
<dbReference type="EMBL" id="QGDQ01000013">
    <property type="protein sequence ID" value="PWJ53351.1"/>
    <property type="molecule type" value="Genomic_DNA"/>
</dbReference>